<dbReference type="Proteomes" id="UP000829398">
    <property type="component" value="Chromosome 1"/>
</dbReference>
<sequence length="699" mass="80736">MSSATPTPQLVDVVHVDDDGQTENVISDGSSKRGSTRKLRSIVWDHFEKKIINGEQKAVCNHCNSKLVSRQNDGTKHLHDHMKSCFMKKQKDINHYMTKLNTVKDDKGHSKVESFVFDQDVTRKTIARAIVKHEYPLSIVDHEGFREILSSFNPMWKHVSQNTIKKEILDLYENEKAKNLNALASNQSRLAITTDMWTADTQTKGYMAVTGHFIDDSWTLRSLVLRFQHVKGSHTGLKLCDTLFNCLMDLHLEHKVSSVTVDNCSANDRMMEYLLIKLNKDDLILRGQLFHIRCCAHILNLIVKEGMTVISDGIAKIRESVVFWTGSCKRKEKFEEFASRSNVKYDKQLVLDCPTRWNSIYLMISSALQYKNIFLRLKDIDGQYKCCPSEEDWQFAIILEENLKSFYDVTELFSGTKYPTTNVFLQHVCEIKLSLQDWLLSPCDRIQHMAQLMLLKFDKYWQDMSGILGVACIFDPRYKKKFIEYYFSMVYGGVKELYVGKVVILCRELVEEYQLKFSPTVYCFDYTVVADELDSYLDEKVIPRMEDFNILSWWKTNANRYSTLARIARDILAIPITTVAFESAFSTGGRVVSPHRNKLHPSTLEALMCCQSWLRAYNSSLKSEGISQFATFLEEEQEEQDEQEILANSKQSLNLAVVTDLVSISVPEYPFYSPPMFLTRFAIYLLPTLTTWDKPDNLK</sequence>
<comment type="caution">
    <text evidence="1">The sequence shown here is derived from an EMBL/GenBank/DDBJ whole genome shotgun (WGS) entry which is preliminary data.</text>
</comment>
<reference evidence="2" key="1">
    <citation type="journal article" date="2023" name="Hortic. Res.">
        <title>A chromosome-level phased genome enabling allele-level studies in sweet orange: a case study on citrus Huanglongbing tolerance.</title>
        <authorList>
            <person name="Wu B."/>
            <person name="Yu Q."/>
            <person name="Deng Z."/>
            <person name="Duan Y."/>
            <person name="Luo F."/>
            <person name="Gmitter F. Jr."/>
        </authorList>
    </citation>
    <scope>NUCLEOTIDE SEQUENCE [LARGE SCALE GENOMIC DNA]</scope>
    <source>
        <strain evidence="2">cv. Valencia</strain>
    </source>
</reference>
<accession>A0ACB8NXM2</accession>
<evidence type="ECO:0000313" key="1">
    <source>
        <dbReference type="EMBL" id="KAH9802602.1"/>
    </source>
</evidence>
<proteinExistence type="predicted"/>
<gene>
    <name evidence="1" type="ORF">KPL71_001458</name>
</gene>
<evidence type="ECO:0000313" key="2">
    <source>
        <dbReference type="Proteomes" id="UP000829398"/>
    </source>
</evidence>
<name>A0ACB8NXM2_CITSI</name>
<protein>
    <submittedName>
        <fullName evidence="1">BED-type domain-containing protein</fullName>
    </submittedName>
</protein>
<dbReference type="EMBL" id="CM039170">
    <property type="protein sequence ID" value="KAH9802602.1"/>
    <property type="molecule type" value="Genomic_DNA"/>
</dbReference>
<keyword evidence="2" id="KW-1185">Reference proteome</keyword>
<organism evidence="1 2">
    <name type="scientific">Citrus sinensis</name>
    <name type="common">Sweet orange</name>
    <name type="synonym">Citrus aurantium var. sinensis</name>
    <dbReference type="NCBI Taxonomy" id="2711"/>
    <lineage>
        <taxon>Eukaryota</taxon>
        <taxon>Viridiplantae</taxon>
        <taxon>Streptophyta</taxon>
        <taxon>Embryophyta</taxon>
        <taxon>Tracheophyta</taxon>
        <taxon>Spermatophyta</taxon>
        <taxon>Magnoliopsida</taxon>
        <taxon>eudicotyledons</taxon>
        <taxon>Gunneridae</taxon>
        <taxon>Pentapetalae</taxon>
        <taxon>rosids</taxon>
        <taxon>malvids</taxon>
        <taxon>Sapindales</taxon>
        <taxon>Rutaceae</taxon>
        <taxon>Aurantioideae</taxon>
        <taxon>Citrus</taxon>
    </lineage>
</organism>